<keyword evidence="3" id="KW-0804">Transcription</keyword>
<dbReference type="EMBL" id="SWMS01000008">
    <property type="protein sequence ID" value="TKG70543.1"/>
    <property type="molecule type" value="Genomic_DNA"/>
</dbReference>
<organism evidence="6 7">
    <name type="scientific">Prauserella endophytica</name>
    <dbReference type="NCBI Taxonomy" id="1592324"/>
    <lineage>
        <taxon>Bacteria</taxon>
        <taxon>Bacillati</taxon>
        <taxon>Actinomycetota</taxon>
        <taxon>Actinomycetes</taxon>
        <taxon>Pseudonocardiales</taxon>
        <taxon>Pseudonocardiaceae</taxon>
        <taxon>Prauserella</taxon>
        <taxon>Prauserella coralliicola group</taxon>
    </lineage>
</organism>
<evidence type="ECO:0000256" key="4">
    <source>
        <dbReference type="PROSITE-ProRule" id="PRU00335"/>
    </source>
</evidence>
<evidence type="ECO:0000256" key="2">
    <source>
        <dbReference type="ARBA" id="ARBA00023125"/>
    </source>
</evidence>
<dbReference type="Pfam" id="PF00440">
    <property type="entry name" value="TetR_N"/>
    <property type="match status" value="1"/>
</dbReference>
<feature type="domain" description="HTH tetR-type" evidence="5">
    <location>
        <begin position="7"/>
        <end position="67"/>
    </location>
</feature>
<dbReference type="RefSeq" id="WP_137095553.1">
    <property type="nucleotide sequence ID" value="NZ_SWMS01000008.1"/>
</dbReference>
<dbReference type="Proteomes" id="UP000309992">
    <property type="component" value="Unassembled WGS sequence"/>
</dbReference>
<evidence type="ECO:0000259" key="5">
    <source>
        <dbReference type="PROSITE" id="PS50977"/>
    </source>
</evidence>
<dbReference type="SUPFAM" id="SSF46689">
    <property type="entry name" value="Homeodomain-like"/>
    <property type="match status" value="1"/>
</dbReference>
<keyword evidence="2 4" id="KW-0238">DNA-binding</keyword>
<dbReference type="PANTHER" id="PTHR30055">
    <property type="entry name" value="HTH-TYPE TRANSCRIPTIONAL REGULATOR RUTR"/>
    <property type="match status" value="1"/>
</dbReference>
<reference evidence="6 7" key="1">
    <citation type="journal article" date="2015" name="Antonie Van Leeuwenhoek">
        <title>Prauserella endophytica sp. nov., an endophytic actinobacterium isolated from Tamarix taklamakanensis.</title>
        <authorList>
            <person name="Liu J.M."/>
            <person name="Habden X."/>
            <person name="Guo L."/>
            <person name="Tuo L."/>
            <person name="Jiang Z.K."/>
            <person name="Liu S.W."/>
            <person name="Liu X.F."/>
            <person name="Chen L."/>
            <person name="Li R.F."/>
            <person name="Zhang Y.Q."/>
            <person name="Sun C.H."/>
        </authorList>
    </citation>
    <scope>NUCLEOTIDE SEQUENCE [LARGE SCALE GENOMIC DNA]</scope>
    <source>
        <strain evidence="6 7">CGMCC 4.7182</strain>
    </source>
</reference>
<gene>
    <name evidence="6" type="ORF">FCN18_16805</name>
</gene>
<accession>A0ABY2S4R2</accession>
<dbReference type="InterPro" id="IPR001647">
    <property type="entry name" value="HTH_TetR"/>
</dbReference>
<dbReference type="InterPro" id="IPR009057">
    <property type="entry name" value="Homeodomain-like_sf"/>
</dbReference>
<protein>
    <submittedName>
        <fullName evidence="6">TetR/AcrR family transcriptional regulator</fullName>
    </submittedName>
</protein>
<name>A0ABY2S4R2_9PSEU</name>
<proteinExistence type="predicted"/>
<evidence type="ECO:0000256" key="1">
    <source>
        <dbReference type="ARBA" id="ARBA00023015"/>
    </source>
</evidence>
<dbReference type="PANTHER" id="PTHR30055:SF234">
    <property type="entry name" value="HTH-TYPE TRANSCRIPTIONAL REGULATOR BETI"/>
    <property type="match status" value="1"/>
</dbReference>
<evidence type="ECO:0000313" key="6">
    <source>
        <dbReference type="EMBL" id="TKG70543.1"/>
    </source>
</evidence>
<dbReference type="PROSITE" id="PS50977">
    <property type="entry name" value="HTH_TETR_2"/>
    <property type="match status" value="1"/>
</dbReference>
<evidence type="ECO:0000313" key="7">
    <source>
        <dbReference type="Proteomes" id="UP000309992"/>
    </source>
</evidence>
<dbReference type="InterPro" id="IPR050109">
    <property type="entry name" value="HTH-type_TetR-like_transc_reg"/>
</dbReference>
<feature type="DNA-binding region" description="H-T-H motif" evidence="4">
    <location>
        <begin position="30"/>
        <end position="49"/>
    </location>
</feature>
<keyword evidence="7" id="KW-1185">Reference proteome</keyword>
<comment type="caution">
    <text evidence="6">The sequence shown here is derived from an EMBL/GenBank/DDBJ whole genome shotgun (WGS) entry which is preliminary data.</text>
</comment>
<evidence type="ECO:0000256" key="3">
    <source>
        <dbReference type="ARBA" id="ARBA00023163"/>
    </source>
</evidence>
<sequence>MGRVTANDRRQAFVEAAVQVIGEHGVSGATTRRIAAAADAPLASLHYCFHSKQELLMAVFQYIDELIIGELSRSDLGKGIGSAASALLTTATDWYTANSAHARTQFDLYRWMLGEGGASSDVAKDAYRAGERKCVKIIRACKLPHEDDGMVVPLVRLVFAMVDGLILAWLADRDTRKLNASIKMAVSGLECAVDHGRLSGS</sequence>
<dbReference type="Gene3D" id="1.10.357.10">
    <property type="entry name" value="Tetracycline Repressor, domain 2"/>
    <property type="match status" value="1"/>
</dbReference>
<keyword evidence="1" id="KW-0805">Transcription regulation</keyword>